<gene>
    <name evidence="1" type="ORF">KV110_13835</name>
</gene>
<accession>A0ABX8RYW5</accession>
<dbReference type="EC" id="2.4.-.-" evidence="1"/>
<name>A0ABX8RYW5_NOCIO</name>
<keyword evidence="2" id="KW-1185">Reference proteome</keyword>
<keyword evidence="1" id="KW-0328">Glycosyltransferase</keyword>
<protein>
    <submittedName>
        <fullName evidence="1">Glycosyltransferase</fullName>
        <ecNumber evidence="1">2.4.-.-</ecNumber>
    </submittedName>
</protein>
<evidence type="ECO:0000313" key="1">
    <source>
        <dbReference type="EMBL" id="QXN94039.1"/>
    </source>
</evidence>
<sequence length="367" mass="41516">MTRTIPDRVPTRTPSAPLRVASVPASHVYVRHLVPVGRDDQVVRLPDPRPADGRTVPGGWWPPVMLDPQWIRRNHHRFDVFHIHFGFDSVETDVLADIVGELRDHDKPLVYTVHDLRNPHQPDPRGHRAQLDVLIPAADELITLTPGAAAEIEKRWGRIPQVLSHPHVVKRGLIEAPRSNEQRFVLGVHAKSLRANMDPLPVLDVLAETIRSLPDAVLRIDLHDELFEPGNHWYDPDTGAALVDFGRRDGVDVRVHEYFTDSQLWQYLSSLTASLLPYRFGTHSGWLEACYDLGTAVIVPSCGYYGQQRPCAVFDFDETHFDAESLGRAVRAVYEGRAGRADWPSRRAERAELAAAHRHIYEQVLAR</sequence>
<dbReference type="RefSeq" id="WP_218476459.1">
    <property type="nucleotide sequence ID" value="NZ_BAABJN010000018.1"/>
</dbReference>
<dbReference type="EMBL" id="CP078145">
    <property type="protein sequence ID" value="QXN94039.1"/>
    <property type="molecule type" value="Genomic_DNA"/>
</dbReference>
<proteinExistence type="predicted"/>
<evidence type="ECO:0000313" key="2">
    <source>
        <dbReference type="Proteomes" id="UP000694257"/>
    </source>
</evidence>
<keyword evidence="1" id="KW-0808">Transferase</keyword>
<dbReference type="Proteomes" id="UP000694257">
    <property type="component" value="Chromosome"/>
</dbReference>
<organism evidence="1 2">
    <name type="scientific">Nocardia iowensis</name>
    <dbReference type="NCBI Taxonomy" id="204891"/>
    <lineage>
        <taxon>Bacteria</taxon>
        <taxon>Bacillati</taxon>
        <taxon>Actinomycetota</taxon>
        <taxon>Actinomycetes</taxon>
        <taxon>Mycobacteriales</taxon>
        <taxon>Nocardiaceae</taxon>
        <taxon>Nocardia</taxon>
    </lineage>
</organism>
<dbReference type="GO" id="GO:0016757">
    <property type="term" value="F:glycosyltransferase activity"/>
    <property type="evidence" value="ECO:0007669"/>
    <property type="project" value="UniProtKB-KW"/>
</dbReference>
<reference evidence="1 2" key="1">
    <citation type="submission" date="2021-07" db="EMBL/GenBank/DDBJ databases">
        <title>Whole Genome Sequence of Nocardia Iowensis.</title>
        <authorList>
            <person name="Lamm A."/>
            <person name="Collins-Fairclough A.M."/>
            <person name="Bunk B."/>
            <person name="Sproer C."/>
        </authorList>
    </citation>
    <scope>NUCLEOTIDE SEQUENCE [LARGE SCALE GENOMIC DNA]</scope>
    <source>
        <strain evidence="1 2">NRRL 5646</strain>
    </source>
</reference>